<accession>A0A364Y7B6</accession>
<evidence type="ECO:0000256" key="3">
    <source>
        <dbReference type="ARBA" id="ARBA00023163"/>
    </source>
</evidence>
<evidence type="ECO:0000256" key="2">
    <source>
        <dbReference type="ARBA" id="ARBA00023125"/>
    </source>
</evidence>
<feature type="domain" description="HTH araC/xylS-type" evidence="4">
    <location>
        <begin position="154"/>
        <end position="254"/>
    </location>
</feature>
<evidence type="ECO:0000313" key="6">
    <source>
        <dbReference type="Proteomes" id="UP000251889"/>
    </source>
</evidence>
<dbReference type="InterPro" id="IPR050204">
    <property type="entry name" value="AraC_XylS_family_regulators"/>
</dbReference>
<dbReference type="Gene3D" id="1.10.10.60">
    <property type="entry name" value="Homeodomain-like"/>
    <property type="match status" value="1"/>
</dbReference>
<dbReference type="OrthoDB" id="635259at2"/>
<name>A0A364Y7B6_9BACT</name>
<proteinExistence type="predicted"/>
<dbReference type="Proteomes" id="UP000251889">
    <property type="component" value="Unassembled WGS sequence"/>
</dbReference>
<organism evidence="5 6">
    <name type="scientific">Pseudochryseolinea flava</name>
    <dbReference type="NCBI Taxonomy" id="2059302"/>
    <lineage>
        <taxon>Bacteria</taxon>
        <taxon>Pseudomonadati</taxon>
        <taxon>Bacteroidota</taxon>
        <taxon>Cytophagia</taxon>
        <taxon>Cytophagales</taxon>
        <taxon>Fulvivirgaceae</taxon>
        <taxon>Pseudochryseolinea</taxon>
    </lineage>
</organism>
<dbReference type="InterPro" id="IPR009057">
    <property type="entry name" value="Homeodomain-like_sf"/>
</dbReference>
<dbReference type="Pfam" id="PF12833">
    <property type="entry name" value="HTH_18"/>
    <property type="match status" value="1"/>
</dbReference>
<keyword evidence="2" id="KW-0238">DNA-binding</keyword>
<dbReference type="InterPro" id="IPR018060">
    <property type="entry name" value="HTH_AraC"/>
</dbReference>
<dbReference type="PANTHER" id="PTHR46796">
    <property type="entry name" value="HTH-TYPE TRANSCRIPTIONAL ACTIVATOR RHAS-RELATED"/>
    <property type="match status" value="1"/>
</dbReference>
<comment type="caution">
    <text evidence="5">The sequence shown here is derived from an EMBL/GenBank/DDBJ whole genome shotgun (WGS) entry which is preliminary data.</text>
</comment>
<evidence type="ECO:0000259" key="4">
    <source>
        <dbReference type="PROSITE" id="PS01124"/>
    </source>
</evidence>
<dbReference type="AlphaFoldDB" id="A0A364Y7B6"/>
<gene>
    <name evidence="5" type="ORF">DQQ10_02595</name>
</gene>
<reference evidence="5 6" key="1">
    <citation type="submission" date="2018-06" db="EMBL/GenBank/DDBJ databases">
        <title>Chryseolinea flavus sp. nov., a member of the phylum Bacteroidetes isolated from soil.</title>
        <authorList>
            <person name="Li Y."/>
            <person name="Wang J."/>
        </authorList>
    </citation>
    <scope>NUCLEOTIDE SEQUENCE [LARGE SCALE GENOMIC DNA]</scope>
    <source>
        <strain evidence="5 6">SDU1-6</strain>
    </source>
</reference>
<dbReference type="GO" id="GO:0003700">
    <property type="term" value="F:DNA-binding transcription factor activity"/>
    <property type="evidence" value="ECO:0007669"/>
    <property type="project" value="InterPro"/>
</dbReference>
<dbReference type="PROSITE" id="PS01124">
    <property type="entry name" value="HTH_ARAC_FAMILY_2"/>
    <property type="match status" value="1"/>
</dbReference>
<dbReference type="SMART" id="SM00342">
    <property type="entry name" value="HTH_ARAC"/>
    <property type="match status" value="1"/>
</dbReference>
<dbReference type="EMBL" id="QMFY01000001">
    <property type="protein sequence ID" value="RAW03006.1"/>
    <property type="molecule type" value="Genomic_DNA"/>
</dbReference>
<dbReference type="PANTHER" id="PTHR46796:SF13">
    <property type="entry name" value="HTH-TYPE TRANSCRIPTIONAL ACTIVATOR RHAS"/>
    <property type="match status" value="1"/>
</dbReference>
<dbReference type="Pfam" id="PF20240">
    <property type="entry name" value="DUF6597"/>
    <property type="match status" value="1"/>
</dbReference>
<dbReference type="InterPro" id="IPR046532">
    <property type="entry name" value="DUF6597"/>
</dbReference>
<evidence type="ECO:0000313" key="5">
    <source>
        <dbReference type="EMBL" id="RAW03006.1"/>
    </source>
</evidence>
<protein>
    <submittedName>
        <fullName evidence="5">AraC family transcriptional regulator</fullName>
    </submittedName>
</protein>
<dbReference type="GO" id="GO:0043565">
    <property type="term" value="F:sequence-specific DNA binding"/>
    <property type="evidence" value="ECO:0007669"/>
    <property type="project" value="InterPro"/>
</dbReference>
<dbReference type="RefSeq" id="WP_112745220.1">
    <property type="nucleotide sequence ID" value="NZ_QMFY01000001.1"/>
</dbReference>
<evidence type="ECO:0000256" key="1">
    <source>
        <dbReference type="ARBA" id="ARBA00023015"/>
    </source>
</evidence>
<dbReference type="SUPFAM" id="SSF46689">
    <property type="entry name" value="Homeodomain-like"/>
    <property type="match status" value="1"/>
</dbReference>
<keyword evidence="6" id="KW-1185">Reference proteome</keyword>
<sequence length="258" mass="29793">MGYHVIKPPQHLANYVRCFWILEGDIPYQHHALADGLAEMVFHYHGTFNEIVDNREELSWRSGVQAQSQYARRFVTHSAFGIFGVHLYPYTLTTLFNIPPEAMSGEMPDLYSLLGHEGTLLEEQVMVASDHQARVEILSRFIERKLRQCNSPLSKMSIAVKQTLERRGQISVKEMAAEYGVSVRQFERSFKQFAGFSPKLYTRIVRFSNAVHTYKNAPTTLTDLAYTFGYYDQAHFIEDFKTFSGVSPRQYFTSIKHD</sequence>
<keyword evidence="3" id="KW-0804">Transcription</keyword>
<keyword evidence="1" id="KW-0805">Transcription regulation</keyword>